<proteinExistence type="predicted"/>
<dbReference type="AlphaFoldDB" id="A0A9D3V5F3"/>
<comment type="caution">
    <text evidence="1">The sequence shown here is derived from an EMBL/GenBank/DDBJ whole genome shotgun (WGS) entry which is preliminary data.</text>
</comment>
<evidence type="ECO:0000313" key="2">
    <source>
        <dbReference type="Proteomes" id="UP000828251"/>
    </source>
</evidence>
<sequence>MGLQSSQGEEIRSFDLLCWNFKKIRIGNFNLLHCNFREIRFVYFYSAPLQLQGDKDGGFEQLLMLFQSEETCSFDLLRCNFKEIKNGKFNLLHCNFRKIRFAYFYPAPLQLQGDKDGVFNLLHCNFRKAISAIFILLPATLGIPDWYLQSIPATLGKPDLLSSICSLQPQGCPTQIFGLLLQLQESKICYLQSAPCNLRDARLKSLIYSCNFRKARSAIFSLLTTTSGMPDSNL</sequence>
<accession>A0A9D3V5F3</accession>
<protein>
    <submittedName>
        <fullName evidence="1">Uncharacterized protein</fullName>
    </submittedName>
</protein>
<organism evidence="1 2">
    <name type="scientific">Gossypium stocksii</name>
    <dbReference type="NCBI Taxonomy" id="47602"/>
    <lineage>
        <taxon>Eukaryota</taxon>
        <taxon>Viridiplantae</taxon>
        <taxon>Streptophyta</taxon>
        <taxon>Embryophyta</taxon>
        <taxon>Tracheophyta</taxon>
        <taxon>Spermatophyta</taxon>
        <taxon>Magnoliopsida</taxon>
        <taxon>eudicotyledons</taxon>
        <taxon>Gunneridae</taxon>
        <taxon>Pentapetalae</taxon>
        <taxon>rosids</taxon>
        <taxon>malvids</taxon>
        <taxon>Malvales</taxon>
        <taxon>Malvaceae</taxon>
        <taxon>Malvoideae</taxon>
        <taxon>Gossypium</taxon>
    </lineage>
</organism>
<keyword evidence="2" id="KW-1185">Reference proteome</keyword>
<dbReference type="Proteomes" id="UP000828251">
    <property type="component" value="Unassembled WGS sequence"/>
</dbReference>
<name>A0A9D3V5F3_9ROSI</name>
<gene>
    <name evidence="1" type="ORF">J1N35_024804</name>
</gene>
<dbReference type="EMBL" id="JAIQCV010000008">
    <property type="protein sequence ID" value="KAH1072476.1"/>
    <property type="molecule type" value="Genomic_DNA"/>
</dbReference>
<reference evidence="1 2" key="1">
    <citation type="journal article" date="2021" name="Plant Biotechnol. J.">
        <title>Multi-omics assisted identification of the key and species-specific regulatory components of drought-tolerant mechanisms in Gossypium stocksii.</title>
        <authorList>
            <person name="Yu D."/>
            <person name="Ke L."/>
            <person name="Zhang D."/>
            <person name="Wu Y."/>
            <person name="Sun Y."/>
            <person name="Mei J."/>
            <person name="Sun J."/>
            <person name="Sun Y."/>
        </authorList>
    </citation>
    <scope>NUCLEOTIDE SEQUENCE [LARGE SCALE GENOMIC DNA]</scope>
    <source>
        <strain evidence="2">cv. E1</strain>
        <tissue evidence="1">Leaf</tissue>
    </source>
</reference>
<evidence type="ECO:0000313" key="1">
    <source>
        <dbReference type="EMBL" id="KAH1072476.1"/>
    </source>
</evidence>